<dbReference type="InterPro" id="IPR029058">
    <property type="entry name" value="AB_hydrolase_fold"/>
</dbReference>
<dbReference type="InterPro" id="IPR050261">
    <property type="entry name" value="FrsA_esterase"/>
</dbReference>
<dbReference type="RefSeq" id="WP_163300564.1">
    <property type="nucleotide sequence ID" value="NZ_JAAGRQ010000005.1"/>
</dbReference>
<evidence type="ECO:0000313" key="3">
    <source>
        <dbReference type="Proteomes" id="UP000469724"/>
    </source>
</evidence>
<keyword evidence="3" id="KW-1185">Reference proteome</keyword>
<keyword evidence="1 2" id="KW-0378">Hydrolase</keyword>
<dbReference type="Pfam" id="PF06500">
    <property type="entry name" value="FrsA-like"/>
    <property type="match status" value="1"/>
</dbReference>
<dbReference type="SUPFAM" id="SSF53474">
    <property type="entry name" value="alpha/beta-Hydrolases"/>
    <property type="match status" value="1"/>
</dbReference>
<dbReference type="Gene3D" id="3.40.50.1820">
    <property type="entry name" value="alpha/beta hydrolase"/>
    <property type="match status" value="1"/>
</dbReference>
<dbReference type="Gene3D" id="1.20.1440.110">
    <property type="entry name" value="acylaminoacyl peptidase"/>
    <property type="match status" value="1"/>
</dbReference>
<dbReference type="Proteomes" id="UP000469724">
    <property type="component" value="Unassembled WGS sequence"/>
</dbReference>
<dbReference type="AlphaFoldDB" id="A0A7K3NH57"/>
<accession>A0A7K3NH57</accession>
<dbReference type="PANTHER" id="PTHR22946">
    <property type="entry name" value="DIENELACTONE HYDROLASE DOMAIN-CONTAINING PROTEIN-RELATED"/>
    <property type="match status" value="1"/>
</dbReference>
<dbReference type="EMBL" id="JAAGRQ010000005">
    <property type="protein sequence ID" value="NDY55508.1"/>
    <property type="molecule type" value="Genomic_DNA"/>
</dbReference>
<sequence length="575" mass="63633">MLLHVWRYAIPAFLIGFIALLGSPGLAVANAQGGINPADPMVRITYSKSNLDVPAVLAAVSREVSASTGLGEELITYYWQTFDAVHCMGKPATDKPLFVDLYVPGFFTDDLVAKMMTAIAESLAKNTGLDKKWVFVHTHFPLQGQVYIGGEVSHWDNYRGKPEKPVREMSDRAMDKFLFNDGAFVFQCLWRAGLIAAGGADLGEMLTITSQVKDYDKESWHQAWNGMARRVRDAADKDAAAGHGVSAMQQYFRATEYYRASSIYLFGSDPRGATAWQDGRDAFLKAAQLSEGRIRPVRIPYEKTTLPGYLATPDNTKRKRPLLLIQTGLDGTAEDLYFIIAAHAVKRGYACLIYEGPGQGEMIVKQGLPFRFDWEKVVTPVVDFALTLPETDPKRMAIIGYSMGGYLVPRALAFEKRIAWGIADGGVVSPFDGVMTKFPAEVMKGVDVPAQAARVDEIVTQEMGKHPELNQFISQMLWTFDAKTPSALFSKLKTFNQADTMGKIETEMLVVNSSEDEVAASNAQSTLFFNGLKAKKTYMEFDASRGTQFHCQLGAPLASSERILDWLDERAKPEQ</sequence>
<comment type="caution">
    <text evidence="2">The sequence shown here is derived from an EMBL/GenBank/DDBJ whole genome shotgun (WGS) entry which is preliminary data.</text>
</comment>
<dbReference type="GO" id="GO:0016787">
    <property type="term" value="F:hydrolase activity"/>
    <property type="evidence" value="ECO:0007669"/>
    <property type="project" value="UniProtKB-KW"/>
</dbReference>
<gene>
    <name evidence="2" type="ORF">G3N56_01950</name>
</gene>
<evidence type="ECO:0000313" key="2">
    <source>
        <dbReference type="EMBL" id="NDY55508.1"/>
    </source>
</evidence>
<protein>
    <submittedName>
        <fullName evidence="2">Alpha/beta hydrolase</fullName>
    </submittedName>
</protein>
<evidence type="ECO:0000256" key="1">
    <source>
        <dbReference type="ARBA" id="ARBA00022801"/>
    </source>
</evidence>
<organism evidence="2 3">
    <name type="scientific">Desulfolutivibrio sulfodismutans</name>
    <dbReference type="NCBI Taxonomy" id="63561"/>
    <lineage>
        <taxon>Bacteria</taxon>
        <taxon>Pseudomonadati</taxon>
        <taxon>Thermodesulfobacteriota</taxon>
        <taxon>Desulfovibrionia</taxon>
        <taxon>Desulfovibrionales</taxon>
        <taxon>Desulfovibrionaceae</taxon>
        <taxon>Desulfolutivibrio</taxon>
    </lineage>
</organism>
<name>A0A7K3NH57_9BACT</name>
<dbReference type="PANTHER" id="PTHR22946:SF12">
    <property type="entry name" value="CONIDIAL PIGMENT BIOSYNTHESIS PROTEIN AYG1 (AFU_ORTHOLOGUE AFUA_2G17550)"/>
    <property type="match status" value="1"/>
</dbReference>
<dbReference type="InterPro" id="IPR010520">
    <property type="entry name" value="FrsA-like"/>
</dbReference>
<proteinExistence type="predicted"/>
<reference evidence="2 3" key="1">
    <citation type="submission" date="2020-02" db="EMBL/GenBank/DDBJ databases">
        <title>Comparative genomics of sulfur disproportionating microorganisms.</title>
        <authorList>
            <person name="Ward L.M."/>
            <person name="Bertran E."/>
            <person name="Johnston D.T."/>
        </authorList>
    </citation>
    <scope>NUCLEOTIDE SEQUENCE [LARGE SCALE GENOMIC DNA]</scope>
    <source>
        <strain evidence="2 3">DSM 3696</strain>
    </source>
</reference>